<comment type="caution">
    <text evidence="5">The sequence shown here is derived from an EMBL/GenBank/DDBJ whole genome shotgun (WGS) entry which is preliminary data.</text>
</comment>
<gene>
    <name evidence="5" type="ORF">I5M27_04465</name>
</gene>
<proteinExistence type="predicted"/>
<dbReference type="SMART" id="SM00342">
    <property type="entry name" value="HTH_ARAC"/>
    <property type="match status" value="1"/>
</dbReference>
<feature type="domain" description="HTH araC/xylS-type" evidence="4">
    <location>
        <begin position="184"/>
        <end position="282"/>
    </location>
</feature>
<dbReference type="Pfam" id="PF12833">
    <property type="entry name" value="HTH_18"/>
    <property type="match status" value="1"/>
</dbReference>
<sequence>MLTGKLPLHVYKANQEVAPLLISEVEAREKVWQNHTNYFSVLWIKEGSGVLETDFSKTTYEASQVYCFNIYQAFALHPETVTNAQLLLFHPNFFCIETYQHEVGCNGVLFNQVYNAQPIAVNSETASELAQLLKNMQEEIATGELATGELVFSYLKIFLVKLTRLKTAQTPTCNPTIPIPAVLTQLETLINEHFTQHHQPSFYAEALHTPLKTLGNLSRKHFHKTLSLLIAEKIILKAKWELLHTDTQVKAVAASLGFKDEYYFSRFFKKHIGLSPAHFRQAEWDMRRGFLSIP</sequence>
<dbReference type="PANTHER" id="PTHR43280:SF32">
    <property type="entry name" value="TRANSCRIPTIONAL REGULATORY PROTEIN"/>
    <property type="match status" value="1"/>
</dbReference>
<dbReference type="PANTHER" id="PTHR43280">
    <property type="entry name" value="ARAC-FAMILY TRANSCRIPTIONAL REGULATOR"/>
    <property type="match status" value="1"/>
</dbReference>
<keyword evidence="6" id="KW-1185">Reference proteome</keyword>
<dbReference type="PROSITE" id="PS01124">
    <property type="entry name" value="HTH_ARAC_FAMILY_2"/>
    <property type="match status" value="1"/>
</dbReference>
<organism evidence="5 6">
    <name type="scientific">Adhaeribacter terrigena</name>
    <dbReference type="NCBI Taxonomy" id="2793070"/>
    <lineage>
        <taxon>Bacteria</taxon>
        <taxon>Pseudomonadati</taxon>
        <taxon>Bacteroidota</taxon>
        <taxon>Cytophagia</taxon>
        <taxon>Cytophagales</taxon>
        <taxon>Hymenobacteraceae</taxon>
        <taxon>Adhaeribacter</taxon>
    </lineage>
</organism>
<dbReference type="InterPro" id="IPR020449">
    <property type="entry name" value="Tscrpt_reg_AraC-type_HTH"/>
</dbReference>
<accession>A0ABS1BYS0</accession>
<evidence type="ECO:0000313" key="6">
    <source>
        <dbReference type="Proteomes" id="UP000644147"/>
    </source>
</evidence>
<reference evidence="5 6" key="1">
    <citation type="submission" date="2020-12" db="EMBL/GenBank/DDBJ databases">
        <title>Bacterial novel species Adhaeribacter sp. BT258 isolated from soil.</title>
        <authorList>
            <person name="Jung H.-Y."/>
        </authorList>
    </citation>
    <scope>NUCLEOTIDE SEQUENCE [LARGE SCALE GENOMIC DNA]</scope>
    <source>
        <strain evidence="5 6">BT258</strain>
    </source>
</reference>
<keyword evidence="2" id="KW-0238">DNA-binding</keyword>
<keyword evidence="3" id="KW-0804">Transcription</keyword>
<evidence type="ECO:0000256" key="1">
    <source>
        <dbReference type="ARBA" id="ARBA00023015"/>
    </source>
</evidence>
<dbReference type="SUPFAM" id="SSF46689">
    <property type="entry name" value="Homeodomain-like"/>
    <property type="match status" value="1"/>
</dbReference>
<dbReference type="Gene3D" id="1.10.10.60">
    <property type="entry name" value="Homeodomain-like"/>
    <property type="match status" value="1"/>
</dbReference>
<name>A0ABS1BYS0_9BACT</name>
<dbReference type="RefSeq" id="WP_200504937.1">
    <property type="nucleotide sequence ID" value="NZ_JAEHFX010000002.1"/>
</dbReference>
<dbReference type="PRINTS" id="PR00032">
    <property type="entry name" value="HTHARAC"/>
</dbReference>
<dbReference type="InterPro" id="IPR018060">
    <property type="entry name" value="HTH_AraC"/>
</dbReference>
<evidence type="ECO:0000313" key="5">
    <source>
        <dbReference type="EMBL" id="MBK0402224.1"/>
    </source>
</evidence>
<keyword evidence="1" id="KW-0805">Transcription regulation</keyword>
<evidence type="ECO:0000256" key="3">
    <source>
        <dbReference type="ARBA" id="ARBA00023163"/>
    </source>
</evidence>
<protein>
    <submittedName>
        <fullName evidence="5">AraC family transcriptional regulator</fullName>
    </submittedName>
</protein>
<dbReference type="InterPro" id="IPR009057">
    <property type="entry name" value="Homeodomain-like_sf"/>
</dbReference>
<evidence type="ECO:0000256" key="2">
    <source>
        <dbReference type="ARBA" id="ARBA00023125"/>
    </source>
</evidence>
<dbReference type="Proteomes" id="UP000644147">
    <property type="component" value="Unassembled WGS sequence"/>
</dbReference>
<evidence type="ECO:0000259" key="4">
    <source>
        <dbReference type="PROSITE" id="PS01124"/>
    </source>
</evidence>
<dbReference type="EMBL" id="JAEHFX010000002">
    <property type="protein sequence ID" value="MBK0402224.1"/>
    <property type="molecule type" value="Genomic_DNA"/>
</dbReference>